<sequence>MGEFVPKNALYYRRTGALWTDLYHTPPDRLKLVNYRPDLDAKHADAVARKARGEAAREADRRREIVKFRQRRLLHMRRRQRDNREAATASKAKPRTAAAVRQVDGHAVKDHLFYRRRGFAWSDYAQTPDDRLHLVVRPMIVRGDQRAQRAILRRRSEEAAVSEMVDKVRAESRGDIRAAFVARAEENRARHDTLRAQTSEGAYLLHRRAKSAAAVRGAASSAATMPQPQRQSEWAREQAYGGGGGGGSGSGSAFGQPTIVQVTGQPVHIVGGPLRPGQRVGGPALAIVDTTAGVSRRLADGKLLTVFQLSRSVKLFAMLDMFFIVLWSLSIPLLLLAIVLPALGYWGAKNFTAGPVWAYVVFIVLHIMGRVAYVGMAEGMVMWVVLINLLGIMVEAYILRIVWAFLQLLRTCSAAEQHDLREVSTAHHW</sequence>
<feature type="transmembrane region" description="Helical" evidence="2">
    <location>
        <begin position="380"/>
        <end position="406"/>
    </location>
</feature>
<feature type="region of interest" description="Disordered" evidence="1">
    <location>
        <begin position="215"/>
        <end position="255"/>
    </location>
</feature>
<proteinExistence type="predicted"/>
<feature type="transmembrane region" description="Helical" evidence="2">
    <location>
        <begin position="321"/>
        <end position="344"/>
    </location>
</feature>
<feature type="compositionally biased region" description="Gly residues" evidence="1">
    <location>
        <begin position="240"/>
        <end position="252"/>
    </location>
</feature>
<evidence type="ECO:0000256" key="1">
    <source>
        <dbReference type="SAM" id="MobiDB-lite"/>
    </source>
</evidence>
<feature type="transmembrane region" description="Helical" evidence="2">
    <location>
        <begin position="356"/>
        <end position="373"/>
    </location>
</feature>
<evidence type="ECO:0000313" key="3">
    <source>
        <dbReference type="EMBL" id="CAD8917132.1"/>
    </source>
</evidence>
<name>A0A7S1GAN6_9STRA</name>
<keyword evidence="2" id="KW-1133">Transmembrane helix</keyword>
<evidence type="ECO:0000256" key="2">
    <source>
        <dbReference type="SAM" id="Phobius"/>
    </source>
</evidence>
<accession>A0A7S1GAN6</accession>
<organism evidence="3">
    <name type="scientific">Bicosoecida sp. CB-2014</name>
    <dbReference type="NCBI Taxonomy" id="1486930"/>
    <lineage>
        <taxon>Eukaryota</taxon>
        <taxon>Sar</taxon>
        <taxon>Stramenopiles</taxon>
        <taxon>Bigyra</taxon>
        <taxon>Opalozoa</taxon>
        <taxon>Bicosoecida</taxon>
    </lineage>
</organism>
<gene>
    <name evidence="3" type="ORF">BSP0115_LOCUS10393</name>
</gene>
<reference evidence="3" key="1">
    <citation type="submission" date="2021-01" db="EMBL/GenBank/DDBJ databases">
        <authorList>
            <person name="Corre E."/>
            <person name="Pelletier E."/>
            <person name="Niang G."/>
            <person name="Scheremetjew M."/>
            <person name="Finn R."/>
            <person name="Kale V."/>
            <person name="Holt S."/>
            <person name="Cochrane G."/>
            <person name="Meng A."/>
            <person name="Brown T."/>
            <person name="Cohen L."/>
        </authorList>
    </citation>
    <scope>NUCLEOTIDE SEQUENCE</scope>
    <source>
        <strain evidence="3">Ms1</strain>
    </source>
</reference>
<dbReference type="EMBL" id="HBFS01015536">
    <property type="protein sequence ID" value="CAD8917132.1"/>
    <property type="molecule type" value="Transcribed_RNA"/>
</dbReference>
<keyword evidence="2" id="KW-0812">Transmembrane</keyword>
<keyword evidence="2" id="KW-0472">Membrane</keyword>
<dbReference type="AlphaFoldDB" id="A0A7S1GAN6"/>
<protein>
    <submittedName>
        <fullName evidence="3">Uncharacterized protein</fullName>
    </submittedName>
</protein>